<dbReference type="EMBL" id="JBHUEL010000010">
    <property type="protein sequence ID" value="MFD1767406.1"/>
    <property type="molecule type" value="Genomic_DNA"/>
</dbReference>
<dbReference type="PANTHER" id="PTHR38813">
    <property type="match status" value="1"/>
</dbReference>
<keyword evidence="3" id="KW-1185">Reference proteome</keyword>
<keyword evidence="1" id="KW-1277">Toxin-antitoxin system</keyword>
<dbReference type="RefSeq" id="WP_381514759.1">
    <property type="nucleotide sequence ID" value="NZ_JBHUEL010000010.1"/>
</dbReference>
<reference evidence="3" key="1">
    <citation type="journal article" date="2019" name="Int. J. Syst. Evol. Microbiol.">
        <title>The Global Catalogue of Microorganisms (GCM) 10K type strain sequencing project: providing services to taxonomists for standard genome sequencing and annotation.</title>
        <authorList>
            <consortium name="The Broad Institute Genomics Platform"/>
            <consortium name="The Broad Institute Genome Sequencing Center for Infectious Disease"/>
            <person name="Wu L."/>
            <person name="Ma J."/>
        </authorList>
    </citation>
    <scope>NUCLEOTIDE SEQUENCE [LARGE SCALE GENOMIC DNA]</scope>
    <source>
        <strain evidence="3">CGMCC 1.12449</strain>
    </source>
</reference>
<name>A0ABW4MFI5_9SPHN</name>
<dbReference type="InterPro" id="IPR035093">
    <property type="entry name" value="RelE/ParE_toxin_dom_sf"/>
</dbReference>
<evidence type="ECO:0000256" key="1">
    <source>
        <dbReference type="ARBA" id="ARBA00022649"/>
    </source>
</evidence>
<sequence>MRRVEYSRDAVKALRRMDNSTSRRICNKVEQYAQDPASLANNVVTMKGGDGFKRMRVGDWRVIFTEDFVVLLVIRIAARGSVYD</sequence>
<dbReference type="SUPFAM" id="SSF143011">
    <property type="entry name" value="RelE-like"/>
    <property type="match status" value="1"/>
</dbReference>
<comment type="caution">
    <text evidence="2">The sequence shown here is derived from an EMBL/GenBank/DDBJ whole genome shotgun (WGS) entry which is preliminary data.</text>
</comment>
<evidence type="ECO:0000313" key="2">
    <source>
        <dbReference type="EMBL" id="MFD1767406.1"/>
    </source>
</evidence>
<dbReference type="Gene3D" id="3.30.2310.20">
    <property type="entry name" value="RelE-like"/>
    <property type="match status" value="1"/>
</dbReference>
<protein>
    <submittedName>
        <fullName evidence="2">Type II toxin-antitoxin system RelE/ParE family toxin</fullName>
    </submittedName>
</protein>
<accession>A0ABW4MFI5</accession>
<organism evidence="2 3">
    <name type="scientific">Sphingorhabdus buctiana</name>
    <dbReference type="NCBI Taxonomy" id="1508805"/>
    <lineage>
        <taxon>Bacteria</taxon>
        <taxon>Pseudomonadati</taxon>
        <taxon>Pseudomonadota</taxon>
        <taxon>Alphaproteobacteria</taxon>
        <taxon>Sphingomonadales</taxon>
        <taxon>Sphingomonadaceae</taxon>
        <taxon>Sphingorhabdus</taxon>
    </lineage>
</organism>
<dbReference type="InterPro" id="IPR052747">
    <property type="entry name" value="TA_system_RelE_toxin"/>
</dbReference>
<dbReference type="PANTHER" id="PTHR38813:SF1">
    <property type="entry name" value="TOXIN RELE1-RELATED"/>
    <property type="match status" value="1"/>
</dbReference>
<dbReference type="Proteomes" id="UP001597215">
    <property type="component" value="Unassembled WGS sequence"/>
</dbReference>
<gene>
    <name evidence="2" type="ORF">ACFSAG_11210</name>
</gene>
<dbReference type="InterPro" id="IPR007712">
    <property type="entry name" value="RelE/ParE_toxin"/>
</dbReference>
<dbReference type="Pfam" id="PF05016">
    <property type="entry name" value="ParE_toxin"/>
    <property type="match status" value="1"/>
</dbReference>
<proteinExistence type="predicted"/>
<evidence type="ECO:0000313" key="3">
    <source>
        <dbReference type="Proteomes" id="UP001597215"/>
    </source>
</evidence>